<evidence type="ECO:0000259" key="1">
    <source>
        <dbReference type="Pfam" id="PF06985"/>
    </source>
</evidence>
<dbReference type="PANTHER" id="PTHR24148:SF64">
    <property type="entry name" value="HETEROKARYON INCOMPATIBILITY DOMAIN-CONTAINING PROTEIN"/>
    <property type="match status" value="1"/>
</dbReference>
<organism evidence="2 3">
    <name type="scientific">Lojkania enalia</name>
    <dbReference type="NCBI Taxonomy" id="147567"/>
    <lineage>
        <taxon>Eukaryota</taxon>
        <taxon>Fungi</taxon>
        <taxon>Dikarya</taxon>
        <taxon>Ascomycota</taxon>
        <taxon>Pezizomycotina</taxon>
        <taxon>Dothideomycetes</taxon>
        <taxon>Pleosporomycetidae</taxon>
        <taxon>Pleosporales</taxon>
        <taxon>Pleosporales incertae sedis</taxon>
        <taxon>Lojkania</taxon>
    </lineage>
</organism>
<dbReference type="AlphaFoldDB" id="A0A9P4KBY6"/>
<sequence>MSESDSPHRQCPLSKEKDDIRLFNLHPGDWNEAIRGDFVRANLTNHPPYTALSYVWGDPAKAYSVLINGKDVEVTVSLYFALRRIRAHNVGQPILLWTDALCVDQENLNERNGQVQIMGSIYSKCQVVIVWLGELLVIPDADSQELDVKSYKLIGSDEDYNIEEWKPLIPRLSGTNYEDMQTSPSFVACNFAWLIRQLAEGHHIEDLAPFSLPELEDSHYTDIFLGIMRGFYLNSWFERLWVIQEAVLAPSVLVYYGPVAFPLELLIRARDSLAMHRSKHCCELSHTHHYKLSSLIPTILSKFNEIHELRGKKVKNALDKRLLELCLRFTPCQATLDVDRIYALNGLSSLQSPVSKIVPDYGRPTHTLYEEVSRDHILSTISLIPLVFSGLKHLYPEMPSWAIDWTAFSGFDARRAAWWYSFINLYQFRSAPISIPPTFHGSKLIVHGFALDVVSTVGQKIDRGDQFFFSVLPAAIHDWIQVISAHHSPTDSYPGFPIHTWDEALLRSLCADICYPLGDYQQRVSTSAIEKFRSFAHRYWQVFHDWHGLKIEPRFEGSTTHLLEGDQVDRDTSGAVDMVFFVTNAQRLFMTQKGYIGFANKQIRLGDEIFLIPGTSTPLVLRPANLSKEISPFQAEEFVVVSDCYVHGFMDGEGMSGEGVSITIV</sequence>
<feature type="domain" description="Heterokaryon incompatibility" evidence="1">
    <location>
        <begin position="49"/>
        <end position="245"/>
    </location>
</feature>
<dbReference type="InterPro" id="IPR010730">
    <property type="entry name" value="HET"/>
</dbReference>
<dbReference type="Proteomes" id="UP000800093">
    <property type="component" value="Unassembled WGS sequence"/>
</dbReference>
<dbReference type="InterPro" id="IPR052895">
    <property type="entry name" value="HetReg/Transcr_Mod"/>
</dbReference>
<protein>
    <recommendedName>
        <fullName evidence="1">Heterokaryon incompatibility domain-containing protein</fullName>
    </recommendedName>
</protein>
<evidence type="ECO:0000313" key="2">
    <source>
        <dbReference type="EMBL" id="KAF2263650.1"/>
    </source>
</evidence>
<proteinExistence type="predicted"/>
<dbReference type="Pfam" id="PF06985">
    <property type="entry name" value="HET"/>
    <property type="match status" value="1"/>
</dbReference>
<comment type="caution">
    <text evidence="2">The sequence shown here is derived from an EMBL/GenBank/DDBJ whole genome shotgun (WGS) entry which is preliminary data.</text>
</comment>
<reference evidence="3" key="1">
    <citation type="journal article" date="2020" name="Stud. Mycol.">
        <title>101 Dothideomycetes genomes: A test case for predicting lifestyles and emergence of pathogens.</title>
        <authorList>
            <person name="Haridas S."/>
            <person name="Albert R."/>
            <person name="Binder M."/>
            <person name="Bloem J."/>
            <person name="LaButti K."/>
            <person name="Salamov A."/>
            <person name="Andreopoulos B."/>
            <person name="Baker S."/>
            <person name="Barry K."/>
            <person name="Bills G."/>
            <person name="Bluhm B."/>
            <person name="Cannon C."/>
            <person name="Castanera R."/>
            <person name="Culley D."/>
            <person name="Daum C."/>
            <person name="Ezra D."/>
            <person name="Gonzalez J."/>
            <person name="Henrissat B."/>
            <person name="Kuo A."/>
            <person name="Liang C."/>
            <person name="Lipzen A."/>
            <person name="Lutzoni F."/>
            <person name="Magnuson J."/>
            <person name="Mondo S."/>
            <person name="Nolan M."/>
            <person name="Ohm R."/>
            <person name="Pangilinan J."/>
            <person name="Park H.-J."/>
            <person name="Ramirez L."/>
            <person name="Alfaro M."/>
            <person name="Sun H."/>
            <person name="Tritt A."/>
            <person name="Yoshinaga Y."/>
            <person name="Zwiers L.-H."/>
            <person name="Turgeon B."/>
            <person name="Goodwin S."/>
            <person name="Spatafora J."/>
            <person name="Crous P."/>
            <person name="Grigoriev I."/>
        </authorList>
    </citation>
    <scope>NUCLEOTIDE SEQUENCE [LARGE SCALE GENOMIC DNA]</scope>
    <source>
        <strain evidence="3">CBS 304.66</strain>
    </source>
</reference>
<evidence type="ECO:0000313" key="3">
    <source>
        <dbReference type="Proteomes" id="UP000800093"/>
    </source>
</evidence>
<name>A0A9P4KBY6_9PLEO</name>
<keyword evidence="3" id="KW-1185">Reference proteome</keyword>
<dbReference type="EMBL" id="ML986623">
    <property type="protein sequence ID" value="KAF2263650.1"/>
    <property type="molecule type" value="Genomic_DNA"/>
</dbReference>
<gene>
    <name evidence="2" type="ORF">CC78DRAFT_267730</name>
</gene>
<dbReference type="Pfam" id="PF26639">
    <property type="entry name" value="Het-6_barrel"/>
    <property type="match status" value="1"/>
</dbReference>
<accession>A0A9P4KBY6</accession>
<dbReference type="PANTHER" id="PTHR24148">
    <property type="entry name" value="ANKYRIN REPEAT DOMAIN-CONTAINING PROTEIN 39 HOMOLOG-RELATED"/>
    <property type="match status" value="1"/>
</dbReference>
<dbReference type="OrthoDB" id="3557394at2759"/>